<organism evidence="1 2">
    <name type="scientific">Dallia pectoralis</name>
    <name type="common">Alaska blackfish</name>
    <dbReference type="NCBI Taxonomy" id="75939"/>
    <lineage>
        <taxon>Eukaryota</taxon>
        <taxon>Metazoa</taxon>
        <taxon>Chordata</taxon>
        <taxon>Craniata</taxon>
        <taxon>Vertebrata</taxon>
        <taxon>Euteleostomi</taxon>
        <taxon>Actinopterygii</taxon>
        <taxon>Neopterygii</taxon>
        <taxon>Teleostei</taxon>
        <taxon>Protacanthopterygii</taxon>
        <taxon>Esociformes</taxon>
        <taxon>Umbridae</taxon>
        <taxon>Dallia</taxon>
    </lineage>
</organism>
<protein>
    <submittedName>
        <fullName evidence="1">Uncharacterized protein</fullName>
    </submittedName>
</protein>
<proteinExistence type="predicted"/>
<comment type="caution">
    <text evidence="1">The sequence shown here is derived from an EMBL/GenBank/DDBJ whole genome shotgun (WGS) entry which is preliminary data.</text>
</comment>
<name>A0ACC2GQ43_DALPE</name>
<keyword evidence="2" id="KW-1185">Reference proteome</keyword>
<accession>A0ACC2GQ43</accession>
<sequence length="126" mass="13757">MKWWCQDYLGSIDDGLKARPTQAIHSEGRHRDGNPTPQAYVAGDIRRVCGALETGMAKRGRDKVSSRLSFLLPLCPWTRRCSRPTCMTFPNMTLLMSSGATPPAASAALEACSARSVALWSFSTPP</sequence>
<evidence type="ECO:0000313" key="2">
    <source>
        <dbReference type="Proteomes" id="UP001157502"/>
    </source>
</evidence>
<evidence type="ECO:0000313" key="1">
    <source>
        <dbReference type="EMBL" id="KAJ8005748.1"/>
    </source>
</evidence>
<dbReference type="Proteomes" id="UP001157502">
    <property type="component" value="Chromosome 10"/>
</dbReference>
<gene>
    <name evidence="1" type="ORF">DPEC_G00121120</name>
</gene>
<dbReference type="EMBL" id="CM055737">
    <property type="protein sequence ID" value="KAJ8005748.1"/>
    <property type="molecule type" value="Genomic_DNA"/>
</dbReference>
<reference evidence="1" key="1">
    <citation type="submission" date="2021-05" db="EMBL/GenBank/DDBJ databases">
        <authorList>
            <person name="Pan Q."/>
            <person name="Jouanno E."/>
            <person name="Zahm M."/>
            <person name="Klopp C."/>
            <person name="Cabau C."/>
            <person name="Louis A."/>
            <person name="Berthelot C."/>
            <person name="Parey E."/>
            <person name="Roest Crollius H."/>
            <person name="Montfort J."/>
            <person name="Robinson-Rechavi M."/>
            <person name="Bouchez O."/>
            <person name="Lampietro C."/>
            <person name="Lopez Roques C."/>
            <person name="Donnadieu C."/>
            <person name="Postlethwait J."/>
            <person name="Bobe J."/>
            <person name="Dillon D."/>
            <person name="Chandos A."/>
            <person name="von Hippel F."/>
            <person name="Guiguen Y."/>
        </authorList>
    </citation>
    <scope>NUCLEOTIDE SEQUENCE</scope>
    <source>
        <strain evidence="1">YG-Jan2019</strain>
    </source>
</reference>